<dbReference type="InterPro" id="IPR025944">
    <property type="entry name" value="Sigma_54_int_dom_CS"/>
</dbReference>
<dbReference type="InterPro" id="IPR025662">
    <property type="entry name" value="Sigma_54_int_dom_ATP-bd_1"/>
</dbReference>
<dbReference type="OrthoDB" id="9763792at2"/>
<dbReference type="GO" id="GO:0000160">
    <property type="term" value="P:phosphorelay signal transduction system"/>
    <property type="evidence" value="ECO:0007669"/>
    <property type="project" value="InterPro"/>
</dbReference>
<keyword evidence="4" id="KW-0238">DNA-binding</keyword>
<dbReference type="GO" id="GO:0006355">
    <property type="term" value="P:regulation of DNA-templated transcription"/>
    <property type="evidence" value="ECO:0007669"/>
    <property type="project" value="InterPro"/>
</dbReference>
<dbReference type="PROSITE" id="PS00675">
    <property type="entry name" value="SIGMA54_INTERACT_1"/>
    <property type="match status" value="1"/>
</dbReference>
<dbReference type="FunFam" id="3.40.50.300:FF:000006">
    <property type="entry name" value="DNA-binding transcriptional regulator NtrC"/>
    <property type="match status" value="1"/>
</dbReference>
<dbReference type="InterPro" id="IPR001789">
    <property type="entry name" value="Sig_transdc_resp-reg_receiver"/>
</dbReference>
<protein>
    <submittedName>
        <fullName evidence="9">Sigma-54-dependent Fis family transcriptional regulator</fullName>
    </submittedName>
</protein>
<evidence type="ECO:0000313" key="10">
    <source>
        <dbReference type="Proteomes" id="UP000438699"/>
    </source>
</evidence>
<accession>A0A6N6N6F1</accession>
<dbReference type="InterPro" id="IPR011006">
    <property type="entry name" value="CheY-like_superfamily"/>
</dbReference>
<evidence type="ECO:0000256" key="4">
    <source>
        <dbReference type="ARBA" id="ARBA00023125"/>
    </source>
</evidence>
<name>A0A6N6N6F1_9BACT</name>
<evidence type="ECO:0000256" key="3">
    <source>
        <dbReference type="ARBA" id="ARBA00023015"/>
    </source>
</evidence>
<evidence type="ECO:0000256" key="5">
    <source>
        <dbReference type="ARBA" id="ARBA00023163"/>
    </source>
</evidence>
<dbReference type="Proteomes" id="UP000438699">
    <property type="component" value="Unassembled WGS sequence"/>
</dbReference>
<evidence type="ECO:0000256" key="2">
    <source>
        <dbReference type="ARBA" id="ARBA00022840"/>
    </source>
</evidence>
<dbReference type="Gene3D" id="3.40.50.300">
    <property type="entry name" value="P-loop containing nucleotide triphosphate hydrolases"/>
    <property type="match status" value="1"/>
</dbReference>
<evidence type="ECO:0000259" key="8">
    <source>
        <dbReference type="PROSITE" id="PS50110"/>
    </source>
</evidence>
<evidence type="ECO:0000259" key="7">
    <source>
        <dbReference type="PROSITE" id="PS50045"/>
    </source>
</evidence>
<dbReference type="RefSeq" id="WP_151149341.1">
    <property type="nucleotide sequence ID" value="NZ_WAIE01000001.1"/>
</dbReference>
<dbReference type="PROSITE" id="PS50045">
    <property type="entry name" value="SIGMA54_INTERACT_4"/>
    <property type="match status" value="1"/>
</dbReference>
<feature type="domain" description="Sigma-54 factor interaction" evidence="7">
    <location>
        <begin position="147"/>
        <end position="376"/>
    </location>
</feature>
<keyword evidence="5" id="KW-0804">Transcription</keyword>
<dbReference type="EMBL" id="WAIE01000001">
    <property type="protein sequence ID" value="KAB1443059.1"/>
    <property type="molecule type" value="Genomic_DNA"/>
</dbReference>
<dbReference type="InterPro" id="IPR009057">
    <property type="entry name" value="Homeodomain-like_sf"/>
</dbReference>
<dbReference type="Gene3D" id="1.10.10.60">
    <property type="entry name" value="Homeodomain-like"/>
    <property type="match status" value="1"/>
</dbReference>
<dbReference type="InterPro" id="IPR027417">
    <property type="entry name" value="P-loop_NTPase"/>
</dbReference>
<dbReference type="Gene3D" id="1.10.8.60">
    <property type="match status" value="1"/>
</dbReference>
<dbReference type="Pfam" id="PF25601">
    <property type="entry name" value="AAA_lid_14"/>
    <property type="match status" value="1"/>
</dbReference>
<organism evidence="9 10">
    <name type="scientific">Pseudodesulfovibrio senegalensis</name>
    <dbReference type="NCBI Taxonomy" id="1721087"/>
    <lineage>
        <taxon>Bacteria</taxon>
        <taxon>Pseudomonadati</taxon>
        <taxon>Thermodesulfobacteriota</taxon>
        <taxon>Desulfovibrionia</taxon>
        <taxon>Desulfovibrionales</taxon>
        <taxon>Desulfovibrionaceae</taxon>
    </lineage>
</organism>
<feature type="domain" description="Response regulatory" evidence="8">
    <location>
        <begin position="6"/>
        <end position="122"/>
    </location>
</feature>
<dbReference type="Gene3D" id="3.40.50.2300">
    <property type="match status" value="1"/>
</dbReference>
<evidence type="ECO:0000256" key="1">
    <source>
        <dbReference type="ARBA" id="ARBA00022741"/>
    </source>
</evidence>
<dbReference type="GO" id="GO:0005524">
    <property type="term" value="F:ATP binding"/>
    <property type="evidence" value="ECO:0007669"/>
    <property type="project" value="UniProtKB-KW"/>
</dbReference>
<dbReference type="Pfam" id="PF00158">
    <property type="entry name" value="Sigma54_activat"/>
    <property type="match status" value="1"/>
</dbReference>
<keyword evidence="3" id="KW-0805">Transcription regulation</keyword>
<gene>
    <name evidence="9" type="ORF">F8A88_01995</name>
</gene>
<dbReference type="Pfam" id="PF00072">
    <property type="entry name" value="Response_reg"/>
    <property type="match status" value="1"/>
</dbReference>
<dbReference type="PANTHER" id="PTHR32071">
    <property type="entry name" value="TRANSCRIPTIONAL REGULATORY PROTEIN"/>
    <property type="match status" value="1"/>
</dbReference>
<dbReference type="AlphaFoldDB" id="A0A6N6N6F1"/>
<proteinExistence type="predicted"/>
<keyword evidence="1" id="KW-0547">Nucleotide-binding</keyword>
<evidence type="ECO:0000313" key="9">
    <source>
        <dbReference type="EMBL" id="KAB1443059.1"/>
    </source>
</evidence>
<keyword evidence="10" id="KW-1185">Reference proteome</keyword>
<dbReference type="SUPFAM" id="SSF52172">
    <property type="entry name" value="CheY-like"/>
    <property type="match status" value="1"/>
</dbReference>
<dbReference type="PROSITE" id="PS00688">
    <property type="entry name" value="SIGMA54_INTERACT_3"/>
    <property type="match status" value="1"/>
</dbReference>
<dbReference type="SMART" id="SM00382">
    <property type="entry name" value="AAA"/>
    <property type="match status" value="1"/>
</dbReference>
<dbReference type="SMART" id="SM00448">
    <property type="entry name" value="REC"/>
    <property type="match status" value="1"/>
</dbReference>
<dbReference type="GO" id="GO:0003677">
    <property type="term" value="F:DNA binding"/>
    <property type="evidence" value="ECO:0007669"/>
    <property type="project" value="UniProtKB-KW"/>
</dbReference>
<dbReference type="InterPro" id="IPR058031">
    <property type="entry name" value="AAA_lid_NorR"/>
</dbReference>
<dbReference type="PROSITE" id="PS50110">
    <property type="entry name" value="RESPONSE_REGULATORY"/>
    <property type="match status" value="1"/>
</dbReference>
<dbReference type="SUPFAM" id="SSF52540">
    <property type="entry name" value="P-loop containing nucleoside triphosphate hydrolases"/>
    <property type="match status" value="1"/>
</dbReference>
<dbReference type="PANTHER" id="PTHR32071:SF117">
    <property type="entry name" value="PTS-DEPENDENT DIHYDROXYACETONE KINASE OPERON REGULATORY PROTEIN-RELATED"/>
    <property type="match status" value="1"/>
</dbReference>
<dbReference type="CDD" id="cd00009">
    <property type="entry name" value="AAA"/>
    <property type="match status" value="1"/>
</dbReference>
<comment type="caution">
    <text evidence="9">The sequence shown here is derived from an EMBL/GenBank/DDBJ whole genome shotgun (WGS) entry which is preliminary data.</text>
</comment>
<sequence length="468" mass="51537">MSENASILVVDDERDFAHGVTRLLQAQFPGRRIISVHSGDEALGVLENEPFGVLMTDLSMPGMDGLELMDRTREMCPQTTAVLLTAYGTIETAVQAVKGGAHDFLTKPVEPENLFRVTARALEHHRLLMENTRLRSLVGRYAQCDALVGDSAPMRRLKDALAAIAESDYTVLIRGESGTGKELVARTIHDLSRRSGRELLSVNCPAIPEQLLESELFGHVRGAFTGADRDRDGLFVAARGGSLLLDEIGDIPLALQTKLLRCLQEQEVRPVGANRNVPVDVRILASTNQDLEARMRDKSFREDLYYRLNVLSVQVPPLRDRPGDIPLLAHHFMFRTCEEMDREPCELSPEALAYLGARQWPGNVRELQNFVRRLSVFCSGSGVVDMALVRFVESQTSDSSGTGQGAPSVSPYKEAKAAVVDDFTRAYVENLLTVTSGNVSEAARISGLSRVALQKIIKRLGVGVARFR</sequence>
<feature type="modified residue" description="4-aspartylphosphate" evidence="6">
    <location>
        <position position="57"/>
    </location>
</feature>
<keyword evidence="6" id="KW-0597">Phosphoprotein</keyword>
<keyword evidence="2" id="KW-0067">ATP-binding</keyword>
<dbReference type="InterPro" id="IPR003593">
    <property type="entry name" value="AAA+_ATPase"/>
</dbReference>
<dbReference type="SUPFAM" id="SSF46689">
    <property type="entry name" value="Homeodomain-like"/>
    <property type="match status" value="1"/>
</dbReference>
<evidence type="ECO:0000256" key="6">
    <source>
        <dbReference type="PROSITE-ProRule" id="PRU00169"/>
    </source>
</evidence>
<reference evidence="9 10" key="1">
    <citation type="journal article" date="2017" name="Int. J. Syst. Evol. Microbiol.">
        <title>Desulfovibrio senegalensis sp. nov., a mesophilic sulfate reducer isolated from marine sediment.</title>
        <authorList>
            <person name="Thioye A."/>
            <person name="Gam Z.B.A."/>
            <person name="Mbengue M."/>
            <person name="Cayol J.L."/>
            <person name="Joseph-Bartoli M."/>
            <person name="Toure-Kane C."/>
            <person name="Labat M."/>
        </authorList>
    </citation>
    <scope>NUCLEOTIDE SEQUENCE [LARGE SCALE GENOMIC DNA]</scope>
    <source>
        <strain evidence="9 10">DSM 101509</strain>
    </source>
</reference>
<dbReference type="InterPro" id="IPR002078">
    <property type="entry name" value="Sigma_54_int"/>
</dbReference>